<evidence type="ECO:0000256" key="2">
    <source>
        <dbReference type="HAMAP-Rule" id="MF_00048"/>
    </source>
</evidence>
<evidence type="ECO:0000256" key="1">
    <source>
        <dbReference type="ARBA" id="ARBA00006738"/>
    </source>
</evidence>
<name>A0A1E8CFB2_9GAMM</name>
<reference evidence="4" key="1">
    <citation type="submission" date="2016-07" db="EMBL/GenBank/DDBJ databases">
        <authorList>
            <person name="Florea S."/>
            <person name="Webb J.S."/>
            <person name="Jaromczyk J."/>
            <person name="Schardl C.L."/>
        </authorList>
    </citation>
    <scope>NUCLEOTIDE SEQUENCE [LARGE SCALE GENOMIC DNA]</scope>
    <source>
        <strain evidence="4">KCTC 42131</strain>
    </source>
</reference>
<dbReference type="NCBIfam" id="TIGR00252">
    <property type="entry name" value="YraN family protein"/>
    <property type="match status" value="1"/>
</dbReference>
<dbReference type="PANTHER" id="PTHR34039">
    <property type="entry name" value="UPF0102 PROTEIN YRAN"/>
    <property type="match status" value="1"/>
</dbReference>
<sequence length="133" mass="14954">MNGKPNPVAPGKRRETGLAQEACAADYLSQQGLVLLESNFNCRVGEIDLIMKDGDTLVFVEVRYRTRADFLDPVTSVDSRKQKKLLRSAALYLKYRGLTDKVACRIDVLGISHGNALDAPEFRWIKDAIQQHY</sequence>
<dbReference type="RefSeq" id="WP_070119086.1">
    <property type="nucleotide sequence ID" value="NZ_CAXATG010000006.1"/>
</dbReference>
<comment type="caution">
    <text evidence="3">The sequence shown here is derived from an EMBL/GenBank/DDBJ whole genome shotgun (WGS) entry which is preliminary data.</text>
</comment>
<dbReference type="CDD" id="cd20736">
    <property type="entry name" value="PoNe_Nuclease"/>
    <property type="match status" value="1"/>
</dbReference>
<evidence type="ECO:0000313" key="3">
    <source>
        <dbReference type="EMBL" id="OFE11150.1"/>
    </source>
</evidence>
<protein>
    <recommendedName>
        <fullName evidence="2">UPF0102 protein PHACT_15005</fullName>
    </recommendedName>
</protein>
<dbReference type="InterPro" id="IPR003509">
    <property type="entry name" value="UPF0102_YraN-like"/>
</dbReference>
<dbReference type="Gene3D" id="3.40.1350.10">
    <property type="match status" value="1"/>
</dbReference>
<dbReference type="NCBIfam" id="NF009150">
    <property type="entry name" value="PRK12497.1-3"/>
    <property type="match status" value="1"/>
</dbReference>
<dbReference type="STRING" id="1524254.PHACT_15005"/>
<dbReference type="AlphaFoldDB" id="A0A1E8CFB2"/>
<dbReference type="InterPro" id="IPR011856">
    <property type="entry name" value="tRNA_endonuc-like_dom_sf"/>
</dbReference>
<dbReference type="InterPro" id="IPR011335">
    <property type="entry name" value="Restrct_endonuc-II-like"/>
</dbReference>
<dbReference type="SUPFAM" id="SSF52980">
    <property type="entry name" value="Restriction endonuclease-like"/>
    <property type="match status" value="1"/>
</dbReference>
<dbReference type="EMBL" id="MASR01000003">
    <property type="protein sequence ID" value="OFE11150.1"/>
    <property type="molecule type" value="Genomic_DNA"/>
</dbReference>
<evidence type="ECO:0000313" key="4">
    <source>
        <dbReference type="Proteomes" id="UP000175669"/>
    </source>
</evidence>
<keyword evidence="4" id="KW-1185">Reference proteome</keyword>
<dbReference type="PANTHER" id="PTHR34039:SF1">
    <property type="entry name" value="UPF0102 PROTEIN YRAN"/>
    <property type="match status" value="1"/>
</dbReference>
<proteinExistence type="inferred from homology"/>
<comment type="similarity">
    <text evidence="1 2">Belongs to the UPF0102 family.</text>
</comment>
<organism evidence="3 4">
    <name type="scientific">Pseudohongiella acticola</name>
    <dbReference type="NCBI Taxonomy" id="1524254"/>
    <lineage>
        <taxon>Bacteria</taxon>
        <taxon>Pseudomonadati</taxon>
        <taxon>Pseudomonadota</taxon>
        <taxon>Gammaproteobacteria</taxon>
        <taxon>Pseudomonadales</taxon>
        <taxon>Pseudohongiellaceae</taxon>
        <taxon>Pseudohongiella</taxon>
    </lineage>
</organism>
<dbReference type="HAMAP" id="MF_00048">
    <property type="entry name" value="UPF0102"/>
    <property type="match status" value="1"/>
</dbReference>
<accession>A0A1E8CFB2</accession>
<dbReference type="Pfam" id="PF02021">
    <property type="entry name" value="UPF0102"/>
    <property type="match status" value="1"/>
</dbReference>
<gene>
    <name evidence="3" type="ORF">PHACT_15005</name>
</gene>
<dbReference type="GO" id="GO:0003676">
    <property type="term" value="F:nucleic acid binding"/>
    <property type="evidence" value="ECO:0007669"/>
    <property type="project" value="InterPro"/>
</dbReference>
<dbReference type="OrthoDB" id="9794876at2"/>
<dbReference type="Proteomes" id="UP000175669">
    <property type="component" value="Unassembled WGS sequence"/>
</dbReference>